<dbReference type="Proteomes" id="UP001172457">
    <property type="component" value="Chromosome 5"/>
</dbReference>
<gene>
    <name evidence="4" type="ORF">OSB04_020798</name>
</gene>
<dbReference type="InterPro" id="IPR001229">
    <property type="entry name" value="Jacalin-like_lectin_dom"/>
</dbReference>
<reference evidence="4" key="1">
    <citation type="submission" date="2023-03" db="EMBL/GenBank/DDBJ databases">
        <title>Chromosome-scale reference genome and RAD-based genetic map of yellow starthistle (Centaurea solstitialis) reveal putative structural variation and QTLs associated with invader traits.</title>
        <authorList>
            <person name="Reatini B."/>
            <person name="Cang F.A."/>
            <person name="Jiang Q."/>
            <person name="Mckibben M.T.W."/>
            <person name="Barker M.S."/>
            <person name="Rieseberg L.H."/>
            <person name="Dlugosch K.M."/>
        </authorList>
    </citation>
    <scope>NUCLEOTIDE SEQUENCE</scope>
    <source>
        <strain evidence="4">CAN-66</strain>
        <tissue evidence="4">Leaf</tissue>
    </source>
</reference>
<dbReference type="GO" id="GO:0030246">
    <property type="term" value="F:carbohydrate binding"/>
    <property type="evidence" value="ECO:0007669"/>
    <property type="project" value="UniProtKB-KW"/>
</dbReference>
<dbReference type="InterPro" id="IPR036404">
    <property type="entry name" value="Jacalin-like_lectin_dom_sf"/>
</dbReference>
<proteinExistence type="inferred from homology"/>
<sequence>MQQHIKLPVPFAAEGSIWDEGGNSEIVQILISYGASTINSIQFIYAESSGVRLSKVFGERIGFNFKVVSFDYLSEHLTSVSGKYKPESGGYYRLVSLTFCTNKRKYGPFGTFEGRTSYDFNYEFGARGFGGFHGSVLNRSIYCNNSSHIGW</sequence>
<keyword evidence="5" id="KW-1185">Reference proteome</keyword>
<comment type="similarity">
    <text evidence="1">Belongs to the jacalin lectin family.</text>
</comment>
<feature type="domain" description="Jacalin-type lectin" evidence="3">
    <location>
        <begin position="4"/>
        <end position="151"/>
    </location>
</feature>
<dbReference type="PANTHER" id="PTHR47293">
    <property type="entry name" value="JACALIN-RELATED LECTIN 3"/>
    <property type="match status" value="1"/>
</dbReference>
<name>A0AA38WDL6_9ASTR</name>
<evidence type="ECO:0000256" key="1">
    <source>
        <dbReference type="ARBA" id="ARBA00006568"/>
    </source>
</evidence>
<accession>A0AA38WDL6</accession>
<evidence type="ECO:0000313" key="4">
    <source>
        <dbReference type="EMBL" id="KAJ9548255.1"/>
    </source>
</evidence>
<evidence type="ECO:0000256" key="2">
    <source>
        <dbReference type="ARBA" id="ARBA00022734"/>
    </source>
</evidence>
<dbReference type="PANTHER" id="PTHR47293:SF70">
    <property type="entry name" value="JACALIN-RELATED LECTIN 24-RELATED"/>
    <property type="match status" value="1"/>
</dbReference>
<comment type="caution">
    <text evidence="4">The sequence shown here is derived from an EMBL/GenBank/DDBJ whole genome shotgun (WGS) entry which is preliminary data.</text>
</comment>
<dbReference type="Pfam" id="PF01419">
    <property type="entry name" value="Jacalin"/>
    <property type="match status" value="1"/>
</dbReference>
<evidence type="ECO:0000259" key="3">
    <source>
        <dbReference type="PROSITE" id="PS51752"/>
    </source>
</evidence>
<dbReference type="EMBL" id="JARYMX010000005">
    <property type="protein sequence ID" value="KAJ9548255.1"/>
    <property type="molecule type" value="Genomic_DNA"/>
</dbReference>
<dbReference type="SMART" id="SM00915">
    <property type="entry name" value="Jacalin"/>
    <property type="match status" value="1"/>
</dbReference>
<keyword evidence="2" id="KW-0430">Lectin</keyword>
<evidence type="ECO:0000313" key="5">
    <source>
        <dbReference type="Proteomes" id="UP001172457"/>
    </source>
</evidence>
<dbReference type="SUPFAM" id="SSF51101">
    <property type="entry name" value="Mannose-binding lectins"/>
    <property type="match status" value="1"/>
</dbReference>
<dbReference type="PROSITE" id="PS51752">
    <property type="entry name" value="JACALIN_LECTIN"/>
    <property type="match status" value="1"/>
</dbReference>
<protein>
    <recommendedName>
        <fullName evidence="3">Jacalin-type lectin domain-containing protein</fullName>
    </recommendedName>
</protein>
<dbReference type="Gene3D" id="2.100.10.30">
    <property type="entry name" value="Jacalin-like lectin domain"/>
    <property type="match status" value="1"/>
</dbReference>
<organism evidence="4 5">
    <name type="scientific">Centaurea solstitialis</name>
    <name type="common">yellow star-thistle</name>
    <dbReference type="NCBI Taxonomy" id="347529"/>
    <lineage>
        <taxon>Eukaryota</taxon>
        <taxon>Viridiplantae</taxon>
        <taxon>Streptophyta</taxon>
        <taxon>Embryophyta</taxon>
        <taxon>Tracheophyta</taxon>
        <taxon>Spermatophyta</taxon>
        <taxon>Magnoliopsida</taxon>
        <taxon>eudicotyledons</taxon>
        <taxon>Gunneridae</taxon>
        <taxon>Pentapetalae</taxon>
        <taxon>asterids</taxon>
        <taxon>campanulids</taxon>
        <taxon>Asterales</taxon>
        <taxon>Asteraceae</taxon>
        <taxon>Carduoideae</taxon>
        <taxon>Cardueae</taxon>
        <taxon>Centaureinae</taxon>
        <taxon>Centaurea</taxon>
    </lineage>
</organism>
<dbReference type="AlphaFoldDB" id="A0AA38WDL6"/>